<evidence type="ECO:0000256" key="2">
    <source>
        <dbReference type="ARBA" id="ARBA00006285"/>
    </source>
</evidence>
<dbReference type="GO" id="GO:0005975">
    <property type="term" value="P:carbohydrate metabolic process"/>
    <property type="evidence" value="ECO:0007669"/>
    <property type="project" value="InterPro"/>
</dbReference>
<comment type="catalytic activity">
    <reaction evidence="1">
        <text>Hydrolysis of terminal non-reducing N-acetyl-D-hexosamine residues in N-acetyl-beta-D-hexosaminides.</text>
        <dbReference type="EC" id="3.2.1.52"/>
    </reaction>
</comment>
<dbReference type="InterPro" id="IPR017853">
    <property type="entry name" value="GH"/>
</dbReference>
<evidence type="ECO:0000313" key="6">
    <source>
        <dbReference type="EMBL" id="KAG8234686.1"/>
    </source>
</evidence>
<evidence type="ECO:0000256" key="3">
    <source>
        <dbReference type="ARBA" id="ARBA00012663"/>
    </source>
</evidence>
<dbReference type="GO" id="GO:0004563">
    <property type="term" value="F:beta-N-acetylhexosaminidase activity"/>
    <property type="evidence" value="ECO:0007669"/>
    <property type="project" value="UniProtKB-EC"/>
</dbReference>
<sequence length="156" mass="17754">MTTGNNCDLLGEAFNRYQTILGIVNRQIPPTTTGRFRRHLDDNISGYLDTLEVRLTNPCEDLPHSEMDESCKRSNQEISDFMDSNGLTDNYAGLEEYYIQKLVDLVKNLNASSIVWQEVFDNGVNIDPNTVVQVWISTNSEDEMSKDLPHSEMDES</sequence>
<organism evidence="6 7">
    <name type="scientific">Ladona fulva</name>
    <name type="common">Scarce chaser dragonfly</name>
    <name type="synonym">Libellula fulva</name>
    <dbReference type="NCBI Taxonomy" id="123851"/>
    <lineage>
        <taxon>Eukaryota</taxon>
        <taxon>Metazoa</taxon>
        <taxon>Ecdysozoa</taxon>
        <taxon>Arthropoda</taxon>
        <taxon>Hexapoda</taxon>
        <taxon>Insecta</taxon>
        <taxon>Pterygota</taxon>
        <taxon>Palaeoptera</taxon>
        <taxon>Odonata</taxon>
        <taxon>Epiprocta</taxon>
        <taxon>Anisoptera</taxon>
        <taxon>Libelluloidea</taxon>
        <taxon>Libellulidae</taxon>
        <taxon>Ladona</taxon>
    </lineage>
</organism>
<evidence type="ECO:0000313" key="7">
    <source>
        <dbReference type="Proteomes" id="UP000792457"/>
    </source>
</evidence>
<dbReference type="Gene3D" id="3.20.20.80">
    <property type="entry name" value="Glycosidases"/>
    <property type="match status" value="1"/>
</dbReference>
<dbReference type="AlphaFoldDB" id="A0A8K0KIS3"/>
<dbReference type="SUPFAM" id="SSF51445">
    <property type="entry name" value="(Trans)glycosidases"/>
    <property type="match status" value="1"/>
</dbReference>
<reference evidence="6" key="1">
    <citation type="submission" date="2013-04" db="EMBL/GenBank/DDBJ databases">
        <authorList>
            <person name="Qu J."/>
            <person name="Murali S.C."/>
            <person name="Bandaranaike D."/>
            <person name="Bellair M."/>
            <person name="Blankenburg K."/>
            <person name="Chao H."/>
            <person name="Dinh H."/>
            <person name="Doddapaneni H."/>
            <person name="Downs B."/>
            <person name="Dugan-Rocha S."/>
            <person name="Elkadiri S."/>
            <person name="Gnanaolivu R.D."/>
            <person name="Hernandez B."/>
            <person name="Javaid M."/>
            <person name="Jayaseelan J.C."/>
            <person name="Lee S."/>
            <person name="Li M."/>
            <person name="Ming W."/>
            <person name="Munidasa M."/>
            <person name="Muniz J."/>
            <person name="Nguyen L."/>
            <person name="Ongeri F."/>
            <person name="Osuji N."/>
            <person name="Pu L.-L."/>
            <person name="Puazo M."/>
            <person name="Qu C."/>
            <person name="Quiroz J."/>
            <person name="Raj R."/>
            <person name="Weissenberger G."/>
            <person name="Xin Y."/>
            <person name="Zou X."/>
            <person name="Han Y."/>
            <person name="Richards S."/>
            <person name="Worley K."/>
            <person name="Muzny D."/>
            <person name="Gibbs R."/>
        </authorList>
    </citation>
    <scope>NUCLEOTIDE SEQUENCE</scope>
    <source>
        <strain evidence="6">Sampled in the wild</strain>
    </source>
</reference>
<dbReference type="InterPro" id="IPR015883">
    <property type="entry name" value="Glyco_hydro_20_cat"/>
</dbReference>
<evidence type="ECO:0000256" key="4">
    <source>
        <dbReference type="ARBA" id="ARBA00022801"/>
    </source>
</evidence>
<dbReference type="EC" id="3.2.1.52" evidence="3"/>
<dbReference type="Proteomes" id="UP000792457">
    <property type="component" value="Unassembled WGS sequence"/>
</dbReference>
<comment type="similarity">
    <text evidence="2">Belongs to the glycosyl hydrolase 20 family.</text>
</comment>
<name>A0A8K0KIS3_LADFU</name>
<dbReference type="Pfam" id="PF00728">
    <property type="entry name" value="Glyco_hydro_20"/>
    <property type="match status" value="1"/>
</dbReference>
<reference evidence="6" key="2">
    <citation type="submission" date="2017-10" db="EMBL/GenBank/DDBJ databases">
        <title>Ladona fulva Genome sequencing and assembly.</title>
        <authorList>
            <person name="Murali S."/>
            <person name="Richards S."/>
            <person name="Bandaranaike D."/>
            <person name="Bellair M."/>
            <person name="Blankenburg K."/>
            <person name="Chao H."/>
            <person name="Dinh H."/>
            <person name="Doddapaneni H."/>
            <person name="Dugan-Rocha S."/>
            <person name="Elkadiri S."/>
            <person name="Gnanaolivu R."/>
            <person name="Hernandez B."/>
            <person name="Skinner E."/>
            <person name="Javaid M."/>
            <person name="Lee S."/>
            <person name="Li M."/>
            <person name="Ming W."/>
            <person name="Munidasa M."/>
            <person name="Muniz J."/>
            <person name="Nguyen L."/>
            <person name="Hughes D."/>
            <person name="Osuji N."/>
            <person name="Pu L.-L."/>
            <person name="Puazo M."/>
            <person name="Qu C."/>
            <person name="Quiroz J."/>
            <person name="Raj R."/>
            <person name="Weissenberger G."/>
            <person name="Xin Y."/>
            <person name="Zou X."/>
            <person name="Han Y."/>
            <person name="Worley K."/>
            <person name="Muzny D."/>
            <person name="Gibbs R."/>
        </authorList>
    </citation>
    <scope>NUCLEOTIDE SEQUENCE</scope>
    <source>
        <strain evidence="6">Sampled in the wild</strain>
    </source>
</reference>
<feature type="domain" description="Glycoside hydrolase family 20 catalytic" evidence="5">
    <location>
        <begin position="66"/>
        <end position="141"/>
    </location>
</feature>
<evidence type="ECO:0000259" key="5">
    <source>
        <dbReference type="Pfam" id="PF00728"/>
    </source>
</evidence>
<dbReference type="OrthoDB" id="428480at2759"/>
<keyword evidence="7" id="KW-1185">Reference proteome</keyword>
<gene>
    <name evidence="6" type="ORF">J437_LFUL015340</name>
</gene>
<protein>
    <recommendedName>
        <fullName evidence="3">beta-N-acetylhexosaminidase</fullName>
        <ecNumber evidence="3">3.2.1.52</ecNumber>
    </recommendedName>
</protein>
<keyword evidence="4" id="KW-0378">Hydrolase</keyword>
<evidence type="ECO:0000256" key="1">
    <source>
        <dbReference type="ARBA" id="ARBA00001231"/>
    </source>
</evidence>
<accession>A0A8K0KIS3</accession>
<proteinExistence type="inferred from homology"/>
<dbReference type="EMBL" id="KZ308838">
    <property type="protein sequence ID" value="KAG8234686.1"/>
    <property type="molecule type" value="Genomic_DNA"/>
</dbReference>
<comment type="caution">
    <text evidence="6">The sequence shown here is derived from an EMBL/GenBank/DDBJ whole genome shotgun (WGS) entry which is preliminary data.</text>
</comment>